<evidence type="ECO:0000256" key="5">
    <source>
        <dbReference type="ARBA" id="ARBA00022438"/>
    </source>
</evidence>
<feature type="active site" description="Charge relay system" evidence="9">
    <location>
        <position position="528"/>
    </location>
</feature>
<dbReference type="SUPFAM" id="SSF81761">
    <property type="entry name" value="X-Prolyl dipeptidyl aminopeptidase PepX, N-terminal domain"/>
    <property type="match status" value="1"/>
</dbReference>
<dbReference type="AlphaFoldDB" id="A0A0H4QK07"/>
<dbReference type="NCBIfam" id="NF003781">
    <property type="entry name" value="PRK05371.1-2"/>
    <property type="match status" value="1"/>
</dbReference>
<evidence type="ECO:0000259" key="11">
    <source>
        <dbReference type="SMART" id="SM00940"/>
    </source>
</evidence>
<dbReference type="HAMAP" id="MF_00698">
    <property type="entry name" value="Aminopeptidase_S15"/>
    <property type="match status" value="1"/>
</dbReference>
<evidence type="ECO:0000259" key="10">
    <source>
        <dbReference type="SMART" id="SM00939"/>
    </source>
</evidence>
<evidence type="ECO:0000256" key="6">
    <source>
        <dbReference type="ARBA" id="ARBA00022670"/>
    </source>
</evidence>
<dbReference type="Gene3D" id="2.60.120.260">
    <property type="entry name" value="Galactose-binding domain-like"/>
    <property type="match status" value="1"/>
</dbReference>
<dbReference type="EMBL" id="CP012034">
    <property type="protein sequence ID" value="AKP66983.1"/>
    <property type="molecule type" value="Genomic_DNA"/>
</dbReference>
<dbReference type="Proteomes" id="UP000036106">
    <property type="component" value="Chromosome"/>
</dbReference>
<dbReference type="RefSeq" id="WP_048703990.1">
    <property type="nucleotide sequence ID" value="NZ_CP012034.1"/>
</dbReference>
<dbReference type="Pfam" id="PF02129">
    <property type="entry name" value="Peptidase_S15"/>
    <property type="match status" value="1"/>
</dbReference>
<dbReference type="PRINTS" id="PR00923">
    <property type="entry name" value="LACTOPTASE"/>
</dbReference>
<dbReference type="KEGG" id="lgn:ABM34_05155"/>
<comment type="catalytic activity">
    <reaction evidence="1 9">
        <text>Hydrolyzes Xaa-Pro-|- bonds to release unblocked, N-terminal dipeptides from substrates including Ala-Pro-|-p-nitroanilide and (sequentially) Tyr-Pro-|-Phe-Pro-|-Gly-Pro-|-Ile.</text>
        <dbReference type="EC" id="3.4.14.11"/>
    </reaction>
</comment>
<dbReference type="OrthoDB" id="319764at2"/>
<dbReference type="Pfam" id="PF08530">
    <property type="entry name" value="PepX_C"/>
    <property type="match status" value="1"/>
</dbReference>
<dbReference type="InterPro" id="IPR036313">
    <property type="entry name" value="PepX_N_dom_sf"/>
</dbReference>
<evidence type="ECO:0000256" key="2">
    <source>
        <dbReference type="ARBA" id="ARBA00003997"/>
    </source>
</evidence>
<dbReference type="InterPro" id="IPR015251">
    <property type="entry name" value="PepX_N_dom"/>
</dbReference>
<evidence type="ECO:0000313" key="13">
    <source>
        <dbReference type="Proteomes" id="UP000036106"/>
    </source>
</evidence>
<name>A0A0H4QK07_9LACO</name>
<evidence type="ECO:0000256" key="8">
    <source>
        <dbReference type="ARBA" id="ARBA00022825"/>
    </source>
</evidence>
<dbReference type="SUPFAM" id="SSF49785">
    <property type="entry name" value="Galactose-binding domain-like"/>
    <property type="match status" value="1"/>
</dbReference>
<dbReference type="GO" id="GO:0005737">
    <property type="term" value="C:cytoplasm"/>
    <property type="evidence" value="ECO:0007669"/>
    <property type="project" value="UniProtKB-SubCell"/>
</dbReference>
<dbReference type="GO" id="GO:0004177">
    <property type="term" value="F:aminopeptidase activity"/>
    <property type="evidence" value="ECO:0007669"/>
    <property type="project" value="UniProtKB-KW"/>
</dbReference>
<evidence type="ECO:0000256" key="3">
    <source>
        <dbReference type="ARBA" id="ARBA00010819"/>
    </source>
</evidence>
<dbReference type="STRING" id="1007676.ABM34_05155"/>
<dbReference type="Gene3D" id="3.40.50.1820">
    <property type="entry name" value="alpha/beta hydrolase"/>
    <property type="match status" value="1"/>
</dbReference>
<evidence type="ECO:0000313" key="12">
    <source>
        <dbReference type="EMBL" id="AKP66983.1"/>
    </source>
</evidence>
<feature type="domain" description="X-Prolyl dipeptidyl aminopeptidase PepX N-terminal" evidence="11">
    <location>
        <begin position="1"/>
        <end position="159"/>
    </location>
</feature>
<dbReference type="InterPro" id="IPR008979">
    <property type="entry name" value="Galactose-bd-like_sf"/>
</dbReference>
<dbReference type="EC" id="3.4.14.11" evidence="9"/>
<dbReference type="InterPro" id="IPR000383">
    <property type="entry name" value="Xaa-Pro-like_dom"/>
</dbReference>
<feature type="domain" description="Xaa-Pro dipeptidyl-peptidase C-terminal" evidence="10">
    <location>
        <begin position="544"/>
        <end position="806"/>
    </location>
</feature>
<evidence type="ECO:0000256" key="4">
    <source>
        <dbReference type="ARBA" id="ARBA00011738"/>
    </source>
</evidence>
<dbReference type="PATRIC" id="fig|1007676.4.peg.1025"/>
<dbReference type="Pfam" id="PF09168">
    <property type="entry name" value="PepX_N"/>
    <property type="match status" value="1"/>
</dbReference>
<dbReference type="SMART" id="SM00940">
    <property type="entry name" value="PepX_N"/>
    <property type="match status" value="1"/>
</dbReference>
<accession>A0A0H4QK07</accession>
<keyword evidence="5 9" id="KW-0031">Aminopeptidase</keyword>
<feature type="active site" description="Charge relay system" evidence="9">
    <location>
        <position position="497"/>
    </location>
</feature>
<keyword evidence="6 9" id="KW-0645">Protease</keyword>
<comment type="similarity">
    <text evidence="3 9">Belongs to the peptidase S15 family.</text>
</comment>
<dbReference type="InterPro" id="IPR008252">
    <property type="entry name" value="Pept_S15_Xpro"/>
</dbReference>
<evidence type="ECO:0000256" key="9">
    <source>
        <dbReference type="HAMAP-Rule" id="MF_00698"/>
    </source>
</evidence>
<feature type="active site" description="Charge relay system" evidence="9">
    <location>
        <position position="377"/>
    </location>
</feature>
<gene>
    <name evidence="9" type="primary">pepX</name>
    <name evidence="12" type="ORF">ABM34_05155</name>
</gene>
<proteinExistence type="inferred from homology"/>
<comment type="subunit">
    <text evidence="4 9">Homodimer.</text>
</comment>
<reference evidence="13" key="1">
    <citation type="submission" date="2015-07" db="EMBL/GenBank/DDBJ databases">
        <title>Lactobacillus ginsenosidimutans/EMML 3141/ whole genome sequencing.</title>
        <authorList>
            <person name="Kim M.K."/>
            <person name="Im W.-T."/>
            <person name="Srinivasan S."/>
            <person name="Lee J.-J."/>
        </authorList>
    </citation>
    <scope>NUCLEOTIDE SEQUENCE [LARGE SCALE GENOMIC DNA]</scope>
    <source>
        <strain evidence="13">EMML 3041</strain>
    </source>
</reference>
<dbReference type="GO" id="GO:0008239">
    <property type="term" value="F:dipeptidyl-peptidase activity"/>
    <property type="evidence" value="ECO:0007669"/>
    <property type="project" value="UniProtKB-UniRule"/>
</dbReference>
<comment type="subcellular location">
    <subcellularLocation>
        <location evidence="9">Cytoplasm</location>
    </subcellularLocation>
</comment>
<evidence type="ECO:0000256" key="1">
    <source>
        <dbReference type="ARBA" id="ARBA00000123"/>
    </source>
</evidence>
<keyword evidence="7 9" id="KW-0378">Hydrolase</keyword>
<dbReference type="GO" id="GO:0006508">
    <property type="term" value="P:proteolysis"/>
    <property type="evidence" value="ECO:0007669"/>
    <property type="project" value="UniProtKB-KW"/>
</dbReference>
<dbReference type="SMART" id="SM00939">
    <property type="entry name" value="PepX_C"/>
    <property type="match status" value="1"/>
</dbReference>
<dbReference type="InterPro" id="IPR029058">
    <property type="entry name" value="AB_hydrolase_fold"/>
</dbReference>
<keyword evidence="8 9" id="KW-0720">Serine protease</keyword>
<keyword evidence="9" id="KW-0963">Cytoplasm</keyword>
<sequence length="813" mass="92508">MLNNQFAIKPTDYQTQLNELHDIHFIDTDNEDESNPIKLWKNFLRKSFLDSNSDSVFSQKLSTLMATPDVNLNSYLEENSRLNIAAFYNVALQLLGFPPDIDFSFADPLEGMKKIQLKIVDHQDKFLTVDELKSAWYWLLATHNKDGQTYLDSLAAQGYFVSFYDDETVQKPLLFNGKTLPVFNPHRLIREVVYVESPQDTDHDGKLDLLKVEILRPAESNNGLKVPTLYTASPYNQGTNDETGDRLMHNVNIPLTHKNPDTNKYADIEYTDSESTLPAARPVKGTSESTEETFAREQSYTLNDYFLARGFGVAYAAGIGTKDSDGVRTTGDPEETVSTISVIEWLAGNRRAFTNKIDNIAIKADWSNKHVAMTGRSYLGTLATAAATTGVEGLKAILCEAAISSWYDYYRDGGLVIAPGGFPGEDADVLAEETFSRRLQAGDYHKVKTTWDNQLKSITEGQDRATGNYNTFWDARNYRKNAKNIKADVMFVHGLNDWNVKPRNVERLWNDIAGNDISKKIILHQGQHIYINAFRSIDFTDIANLWLTNELWDVDNGAQKLLPNVIVQDNVKSETWNSYSSWSNKQNAEKNYYLSEDTLRPTKEPTSDIQIFSDKLPENIFANYCKNIDKWQNDLVTENNNSLKKNRLIFKSDRLSSELLLDGTPKINLRIASDQNIGMLSFQVIDYGISKRLNVSPSILKAKGLAETYDWREDDLREFQISHKPSEYKMITKGHINLQNRKNNYHVQEISPNKFYDISVELQPTMYRLIEGHQLGLVIYATDFGMTIRGNQNINYSVDPKYSSLVVPFHSAK</sequence>
<comment type="function">
    <text evidence="2 9">Removes N-terminal dipeptides sequentially from polypeptides having unsubstituted N-termini provided that the penultimate residue is proline.</text>
</comment>
<organism evidence="12 13">
    <name type="scientific">Companilactobacillus ginsenosidimutans</name>
    <dbReference type="NCBI Taxonomy" id="1007676"/>
    <lineage>
        <taxon>Bacteria</taxon>
        <taxon>Bacillati</taxon>
        <taxon>Bacillota</taxon>
        <taxon>Bacilli</taxon>
        <taxon>Lactobacillales</taxon>
        <taxon>Lactobacillaceae</taxon>
        <taxon>Companilactobacillus</taxon>
    </lineage>
</organism>
<dbReference type="GO" id="GO:0008236">
    <property type="term" value="F:serine-type peptidase activity"/>
    <property type="evidence" value="ECO:0007669"/>
    <property type="project" value="UniProtKB-KW"/>
</dbReference>
<keyword evidence="13" id="KW-1185">Reference proteome</keyword>
<dbReference type="Gene3D" id="1.10.246.70">
    <property type="match status" value="1"/>
</dbReference>
<dbReference type="InterPro" id="IPR013736">
    <property type="entry name" value="Xaa-Pro_dipept_C"/>
</dbReference>
<dbReference type="SUPFAM" id="SSF53474">
    <property type="entry name" value="alpha/beta-Hydrolases"/>
    <property type="match status" value="1"/>
</dbReference>
<evidence type="ECO:0000256" key="7">
    <source>
        <dbReference type="ARBA" id="ARBA00022801"/>
    </source>
</evidence>
<protein>
    <recommendedName>
        <fullName evidence="9">Xaa-Pro dipeptidyl-peptidase</fullName>
        <ecNumber evidence="9">3.4.14.11</ecNumber>
    </recommendedName>
    <alternativeName>
        <fullName evidence="9">X-Pro dipeptidyl-peptidase</fullName>
    </alternativeName>
    <alternativeName>
        <fullName evidence="9">X-prolyl-dipeptidyl aminopeptidase</fullName>
        <shortName evidence="9">X-PDAP</shortName>
    </alternativeName>
</protein>